<gene>
    <name evidence="1" type="ORF">GB542_17930</name>
</gene>
<dbReference type="AlphaFoldDB" id="A0A6Y3VVV5"/>
<dbReference type="EMBL" id="DAAHAX010000008">
    <property type="protein sequence ID" value="HAB5357790.1"/>
    <property type="molecule type" value="Genomic_DNA"/>
</dbReference>
<evidence type="ECO:0000313" key="1">
    <source>
        <dbReference type="EMBL" id="HAB5357790.1"/>
    </source>
</evidence>
<comment type="caution">
    <text evidence="1">The sequence shown here is derived from an EMBL/GenBank/DDBJ whole genome shotgun (WGS) entry which is preliminary data.</text>
</comment>
<proteinExistence type="predicted"/>
<sequence>MAGGWGVKRRNLLHFNNGARSERDLGDLVTKVFEKAAKKEPQPLYTFSLPLLSVQDEIRVYCKKKNIKIGYDTLFMEITFSADREAVDELIKHFFTENKLYLRGRFYLSAAVV</sequence>
<organism evidence="1">
    <name type="scientific">Salmonella enteritidis</name>
    <dbReference type="NCBI Taxonomy" id="149539"/>
    <lineage>
        <taxon>Bacteria</taxon>
        <taxon>Pseudomonadati</taxon>
        <taxon>Pseudomonadota</taxon>
        <taxon>Gammaproteobacteria</taxon>
        <taxon>Enterobacterales</taxon>
        <taxon>Enterobacteriaceae</taxon>
        <taxon>Salmonella</taxon>
    </lineage>
</organism>
<accession>A0A6Y3VVV5</accession>
<reference evidence="1" key="2">
    <citation type="submission" date="2019-10" db="EMBL/GenBank/DDBJ databases">
        <authorList>
            <consortium name="NCBI Pathogen Detection Project"/>
        </authorList>
    </citation>
    <scope>NUCLEOTIDE SEQUENCE</scope>
    <source>
        <strain evidence="1">Salmonella enterica</strain>
    </source>
</reference>
<protein>
    <submittedName>
        <fullName evidence="1">Glucose-6-phosphate dehydrogenase</fullName>
    </submittedName>
</protein>
<name>A0A6Y3VVV5_SALEN</name>
<reference evidence="1" key="1">
    <citation type="journal article" date="2018" name="Genome Biol.">
        <title>SKESA: strategic k-mer extension for scrupulous assemblies.</title>
        <authorList>
            <person name="Souvorov A."/>
            <person name="Agarwala R."/>
            <person name="Lipman D.J."/>
        </authorList>
    </citation>
    <scope>NUCLEOTIDE SEQUENCE</scope>
    <source>
        <strain evidence="1">Salmonella enterica</strain>
    </source>
</reference>